<name>A0A9X1K2I6_9RHOB</name>
<dbReference type="Proteomes" id="UP001138661">
    <property type="component" value="Unassembled WGS sequence"/>
</dbReference>
<protein>
    <submittedName>
        <fullName evidence="3">Transporter substrate-binding domain-containing protein</fullName>
    </submittedName>
</protein>
<reference evidence="3" key="1">
    <citation type="submission" date="2021-07" db="EMBL/GenBank/DDBJ databases">
        <title>Roseobacter insulae sp. nov., isolated from a tidal flat.</title>
        <authorList>
            <person name="Park S."/>
            <person name="Yoon J.-H."/>
        </authorList>
    </citation>
    <scope>NUCLEOTIDE SEQUENCE</scope>
    <source>
        <strain evidence="3">YSTF-M11</strain>
    </source>
</reference>
<dbReference type="AlphaFoldDB" id="A0A9X1K2I6"/>
<dbReference type="PANTHER" id="PTHR34700:SF4">
    <property type="entry name" value="PHAGE-LIKE ELEMENT PBSX PROTEIN XKDP"/>
    <property type="match status" value="1"/>
</dbReference>
<dbReference type="PROSITE" id="PS51782">
    <property type="entry name" value="LYSM"/>
    <property type="match status" value="1"/>
</dbReference>
<dbReference type="InterPro" id="IPR018392">
    <property type="entry name" value="LysM"/>
</dbReference>
<evidence type="ECO:0000259" key="2">
    <source>
        <dbReference type="PROSITE" id="PS51782"/>
    </source>
</evidence>
<accession>A0A9X1K2I6</accession>
<evidence type="ECO:0000256" key="1">
    <source>
        <dbReference type="SAM" id="MobiDB-lite"/>
    </source>
</evidence>
<dbReference type="RefSeq" id="WP_219506654.1">
    <property type="nucleotide sequence ID" value="NZ_JAHXDN010000007.1"/>
</dbReference>
<keyword evidence="4" id="KW-1185">Reference proteome</keyword>
<dbReference type="PANTHER" id="PTHR34700">
    <property type="entry name" value="POTASSIUM BINDING PROTEIN KBP"/>
    <property type="match status" value="1"/>
</dbReference>
<feature type="domain" description="LysM" evidence="2">
    <location>
        <begin position="13"/>
        <end position="63"/>
    </location>
</feature>
<evidence type="ECO:0000313" key="3">
    <source>
        <dbReference type="EMBL" id="MBW4710279.1"/>
    </source>
</evidence>
<evidence type="ECO:0000313" key="4">
    <source>
        <dbReference type="Proteomes" id="UP001138661"/>
    </source>
</evidence>
<comment type="caution">
    <text evidence="3">The sequence shown here is derived from an EMBL/GenBank/DDBJ whole genome shotgun (WGS) entry which is preliminary data.</text>
</comment>
<dbReference type="EMBL" id="JAHXDN010000007">
    <property type="protein sequence ID" value="MBW4710279.1"/>
    <property type="molecule type" value="Genomic_DNA"/>
</dbReference>
<gene>
    <name evidence="3" type="ORF">KX928_21025</name>
</gene>
<dbReference type="InterPro" id="IPR052196">
    <property type="entry name" value="Bact_Kbp"/>
</dbReference>
<dbReference type="CDD" id="cd00118">
    <property type="entry name" value="LysM"/>
    <property type="match status" value="1"/>
</dbReference>
<sequence length="368" mass="39436">MSGGSVFAKSCGGSYRVAPGDSLSLIALRIYKDAGHWTALHAWNRAVIGDDPDTILVGTDLRLSCIDGLPRTDAISEISPPATPQREPATTEAAVVEEVAVAQEAVIADGETPTKPATPATPPPIRLVTGDGQEPFSDHSLTGGGMLTEVMAAALRESADVSGFETFRINDWGSHFDPLLNDGLMDVSFPWPRPPCTDLSVHIACEDILFSDPMFEMLMLMFVQVSAPVPFTGAADMIDRRVCRPAGRMVFMLDEGDRNWVRDGTVDLVRAPTVESCFDLLAGGGVDAVVMNEFTGRLAVERMGLSDQVEGLANAPLGIVTLHAIASRQNPNADSAIAAVNRGLRAIRRSGDYQQIVDRHLKKVWSGL</sequence>
<feature type="region of interest" description="Disordered" evidence="1">
    <location>
        <begin position="111"/>
        <end position="135"/>
    </location>
</feature>
<proteinExistence type="predicted"/>
<organism evidence="3 4">
    <name type="scientific">Roseobacter insulae</name>
    <dbReference type="NCBI Taxonomy" id="2859783"/>
    <lineage>
        <taxon>Bacteria</taxon>
        <taxon>Pseudomonadati</taxon>
        <taxon>Pseudomonadota</taxon>
        <taxon>Alphaproteobacteria</taxon>
        <taxon>Rhodobacterales</taxon>
        <taxon>Roseobacteraceae</taxon>
        <taxon>Roseobacter</taxon>
    </lineage>
</organism>